<comment type="caution">
    <text evidence="2">The sequence shown here is derived from an EMBL/GenBank/DDBJ whole genome shotgun (WGS) entry which is preliminary data.</text>
</comment>
<reference evidence="2" key="2">
    <citation type="submission" date="2019-07" db="EMBL/GenBank/DDBJ databases">
        <authorList>
            <person name="Yang Y."/>
            <person name="Bocs S."/>
            <person name="Baudouin L."/>
        </authorList>
    </citation>
    <scope>NUCLEOTIDE SEQUENCE</scope>
    <source>
        <tissue evidence="2">Spear leaf of Hainan Tall coconut</tissue>
    </source>
</reference>
<name>A0A8K0I8W3_COCNU</name>
<proteinExistence type="predicted"/>
<dbReference type="PANTHER" id="PTHR37249">
    <property type="entry name" value="OS03G0206201 PROTEIN"/>
    <property type="match status" value="1"/>
</dbReference>
<keyword evidence="3" id="KW-1185">Reference proteome</keyword>
<feature type="chain" id="PRO_5035451587" evidence="1">
    <location>
        <begin position="19"/>
        <end position="129"/>
    </location>
</feature>
<reference evidence="2" key="1">
    <citation type="journal article" date="2017" name="Gigascience">
        <title>The genome draft of coconut (Cocos nucifera).</title>
        <authorList>
            <person name="Xiao Y."/>
            <person name="Xu P."/>
            <person name="Fan H."/>
            <person name="Baudouin L."/>
            <person name="Xia W."/>
            <person name="Bocs S."/>
            <person name="Xu J."/>
            <person name="Li Q."/>
            <person name="Guo A."/>
            <person name="Zhou L."/>
            <person name="Li J."/>
            <person name="Wu Y."/>
            <person name="Ma Z."/>
            <person name="Armero A."/>
            <person name="Issali A.E."/>
            <person name="Liu N."/>
            <person name="Peng M."/>
            <person name="Yang Y."/>
        </authorList>
    </citation>
    <scope>NUCLEOTIDE SEQUENCE</scope>
    <source>
        <tissue evidence="2">Spear leaf of Hainan Tall coconut</tissue>
    </source>
</reference>
<dbReference type="OrthoDB" id="1938519at2759"/>
<dbReference type="Proteomes" id="UP000797356">
    <property type="component" value="Chromosome 5"/>
</dbReference>
<organism evidence="2 3">
    <name type="scientific">Cocos nucifera</name>
    <name type="common">Coconut palm</name>
    <dbReference type="NCBI Taxonomy" id="13894"/>
    <lineage>
        <taxon>Eukaryota</taxon>
        <taxon>Viridiplantae</taxon>
        <taxon>Streptophyta</taxon>
        <taxon>Embryophyta</taxon>
        <taxon>Tracheophyta</taxon>
        <taxon>Spermatophyta</taxon>
        <taxon>Magnoliopsida</taxon>
        <taxon>Liliopsida</taxon>
        <taxon>Arecaceae</taxon>
        <taxon>Arecoideae</taxon>
        <taxon>Cocoseae</taxon>
        <taxon>Attaleinae</taxon>
        <taxon>Cocos</taxon>
    </lineage>
</organism>
<gene>
    <name evidence="2" type="ORF">COCNU_05G002950</name>
</gene>
<dbReference type="EMBL" id="CM017876">
    <property type="protein sequence ID" value="KAG1342066.1"/>
    <property type="molecule type" value="Genomic_DNA"/>
</dbReference>
<feature type="signal peptide" evidence="1">
    <location>
        <begin position="1"/>
        <end position="18"/>
    </location>
</feature>
<dbReference type="AlphaFoldDB" id="A0A8K0I8W3"/>
<evidence type="ECO:0000313" key="3">
    <source>
        <dbReference type="Proteomes" id="UP000797356"/>
    </source>
</evidence>
<accession>A0A8K0I8W3</accession>
<evidence type="ECO:0000256" key="1">
    <source>
        <dbReference type="SAM" id="SignalP"/>
    </source>
</evidence>
<dbReference type="PANTHER" id="PTHR37249:SF3">
    <property type="entry name" value="OS03G0206201 PROTEIN"/>
    <property type="match status" value="1"/>
</dbReference>
<sequence>MRTLGFCILLLAAGMALSFVSLSRSGGNAGDSAYTSHGVETSLPIEGVTAIIMNRKLKERSYTINTAKSTIDFGRINLEDYPRFDPVPSSKAAIKPGPIEHGTPLMPYVPRPTPPNHPKIRIRVTNLPC</sequence>
<protein>
    <submittedName>
        <fullName evidence="2">Uncharacterized protein</fullName>
    </submittedName>
</protein>
<keyword evidence="1" id="KW-0732">Signal</keyword>
<evidence type="ECO:0000313" key="2">
    <source>
        <dbReference type="EMBL" id="KAG1342066.1"/>
    </source>
</evidence>